<dbReference type="AlphaFoldDB" id="A0A160IPG1"/>
<dbReference type="InterPro" id="IPR037208">
    <property type="entry name" value="Spo0E-like_sf"/>
</dbReference>
<name>A0A160IPG1_9BACL</name>
<dbReference type="STRING" id="1221500.ABE65_016495"/>
<organism evidence="1 2">
    <name type="scientific">Fictibacillus phosphorivorans</name>
    <dbReference type="NCBI Taxonomy" id="1221500"/>
    <lineage>
        <taxon>Bacteria</taxon>
        <taxon>Bacillati</taxon>
        <taxon>Bacillota</taxon>
        <taxon>Bacilli</taxon>
        <taxon>Bacillales</taxon>
        <taxon>Fictibacillaceae</taxon>
        <taxon>Fictibacillus</taxon>
    </lineage>
</organism>
<dbReference type="OrthoDB" id="1684493at2"/>
<dbReference type="InterPro" id="IPR036638">
    <property type="entry name" value="HLH_DNA-bd_sf"/>
</dbReference>
<accession>A0A160IPG1</accession>
<dbReference type="GO" id="GO:0043937">
    <property type="term" value="P:regulation of sporulation"/>
    <property type="evidence" value="ECO:0007669"/>
    <property type="project" value="InterPro"/>
</dbReference>
<dbReference type="Gene3D" id="4.10.280.10">
    <property type="entry name" value="Helix-loop-helix DNA-binding domain"/>
    <property type="match status" value="1"/>
</dbReference>
<keyword evidence="2" id="KW-1185">Reference proteome</keyword>
<evidence type="ECO:0000313" key="1">
    <source>
        <dbReference type="EMBL" id="ANC78308.1"/>
    </source>
</evidence>
<sequence length="59" mass="6846">MRATIPAARLEKIEQLEALRNKMIQAANALGLQHPMVLNYSRKIDETHNKIMEMQQKDN</sequence>
<evidence type="ECO:0000313" key="2">
    <source>
        <dbReference type="Proteomes" id="UP000076623"/>
    </source>
</evidence>
<proteinExistence type="predicted"/>
<dbReference type="Proteomes" id="UP000076623">
    <property type="component" value="Chromosome"/>
</dbReference>
<dbReference type="EMBL" id="CP015378">
    <property type="protein sequence ID" value="ANC78308.1"/>
    <property type="molecule type" value="Genomic_DNA"/>
</dbReference>
<dbReference type="SUPFAM" id="SSF140500">
    <property type="entry name" value="BAS1536-like"/>
    <property type="match status" value="1"/>
</dbReference>
<dbReference type="GO" id="GO:0046983">
    <property type="term" value="F:protein dimerization activity"/>
    <property type="evidence" value="ECO:0007669"/>
    <property type="project" value="InterPro"/>
</dbReference>
<dbReference type="RefSeq" id="WP_066397233.1">
    <property type="nucleotide sequence ID" value="NZ_CP015378.1"/>
</dbReference>
<reference evidence="1 2" key="1">
    <citation type="submission" date="2016-04" db="EMBL/GenBank/DDBJ databases">
        <title>Complete genome sequence of Fictibacillus phosphorivorans G25-29, a strain toxic to nematodes.</title>
        <authorList>
            <person name="Zheng Z."/>
        </authorList>
    </citation>
    <scope>NUCLEOTIDE SEQUENCE [LARGE SCALE GENOMIC DNA]</scope>
    <source>
        <strain evidence="1 2">G25-29</strain>
    </source>
</reference>
<protein>
    <submittedName>
        <fullName evidence="1">Uncharacterized protein</fullName>
    </submittedName>
</protein>
<dbReference type="InterPro" id="IPR018540">
    <property type="entry name" value="Spo0E-like"/>
</dbReference>
<gene>
    <name evidence="1" type="ORF">ABE65_016495</name>
</gene>
<dbReference type="KEGG" id="fpn:ABE65_016495"/>
<dbReference type="Pfam" id="PF09388">
    <property type="entry name" value="SpoOE-like"/>
    <property type="match status" value="1"/>
</dbReference>